<feature type="transmembrane region" description="Helical" evidence="7">
    <location>
        <begin position="114"/>
        <end position="137"/>
    </location>
</feature>
<evidence type="ECO:0000256" key="3">
    <source>
        <dbReference type="ARBA" id="ARBA00022448"/>
    </source>
</evidence>
<dbReference type="SUPFAM" id="SSF103473">
    <property type="entry name" value="MFS general substrate transporter"/>
    <property type="match status" value="1"/>
</dbReference>
<feature type="transmembrane region" description="Helical" evidence="7">
    <location>
        <begin position="90"/>
        <end position="108"/>
    </location>
</feature>
<evidence type="ECO:0000256" key="2">
    <source>
        <dbReference type="ARBA" id="ARBA00010992"/>
    </source>
</evidence>
<accession>A0A8H6VRE3</accession>
<dbReference type="OrthoDB" id="6133115at2759"/>
<feature type="transmembrane region" description="Helical" evidence="7">
    <location>
        <begin position="177"/>
        <end position="199"/>
    </location>
</feature>
<feature type="transmembrane region" description="Helical" evidence="7">
    <location>
        <begin position="149"/>
        <end position="171"/>
    </location>
</feature>
<evidence type="ECO:0000313" key="10">
    <source>
        <dbReference type="Proteomes" id="UP000660729"/>
    </source>
</evidence>
<organism evidence="9 10">
    <name type="scientific">Pseudocercospora fuligena</name>
    <dbReference type="NCBI Taxonomy" id="685502"/>
    <lineage>
        <taxon>Eukaryota</taxon>
        <taxon>Fungi</taxon>
        <taxon>Dikarya</taxon>
        <taxon>Ascomycota</taxon>
        <taxon>Pezizomycotina</taxon>
        <taxon>Dothideomycetes</taxon>
        <taxon>Dothideomycetidae</taxon>
        <taxon>Mycosphaerellales</taxon>
        <taxon>Mycosphaerellaceae</taxon>
        <taxon>Pseudocercospora</taxon>
    </lineage>
</organism>
<feature type="transmembrane region" description="Helical" evidence="7">
    <location>
        <begin position="351"/>
        <end position="372"/>
    </location>
</feature>
<evidence type="ECO:0000256" key="1">
    <source>
        <dbReference type="ARBA" id="ARBA00004141"/>
    </source>
</evidence>
<feature type="transmembrane region" description="Helical" evidence="7">
    <location>
        <begin position="315"/>
        <end position="339"/>
    </location>
</feature>
<feature type="transmembrane region" description="Helical" evidence="7">
    <location>
        <begin position="283"/>
        <end position="303"/>
    </location>
</feature>
<dbReference type="AlphaFoldDB" id="A0A8H6VRE3"/>
<dbReference type="InterPro" id="IPR005828">
    <property type="entry name" value="MFS_sugar_transport-like"/>
</dbReference>
<dbReference type="PANTHER" id="PTHR48022">
    <property type="entry name" value="PLASTIDIC GLUCOSE TRANSPORTER 4"/>
    <property type="match status" value="1"/>
</dbReference>
<dbReference type="Gene3D" id="1.20.1250.20">
    <property type="entry name" value="MFS general substrate transporter like domains"/>
    <property type="match status" value="2"/>
</dbReference>
<gene>
    <name evidence="9" type="ORF">HII31_02531</name>
</gene>
<keyword evidence="3" id="KW-0813">Transport</keyword>
<comment type="similarity">
    <text evidence="2">Belongs to the major facilitator superfamily. Sugar transporter (TC 2.A.1.1) family.</text>
</comment>
<keyword evidence="6 7" id="KW-0472">Membrane</keyword>
<evidence type="ECO:0000256" key="4">
    <source>
        <dbReference type="ARBA" id="ARBA00022692"/>
    </source>
</evidence>
<dbReference type="Pfam" id="PF00083">
    <property type="entry name" value="Sugar_tr"/>
    <property type="match status" value="2"/>
</dbReference>
<feature type="domain" description="Major facilitator superfamily (MFS) profile" evidence="8">
    <location>
        <begin position="23"/>
        <end position="406"/>
    </location>
</feature>
<evidence type="ECO:0000313" key="9">
    <source>
        <dbReference type="EMBL" id="KAF7196130.1"/>
    </source>
</evidence>
<reference evidence="9" key="1">
    <citation type="submission" date="2020-04" db="EMBL/GenBank/DDBJ databases">
        <title>Draft genome resource of the tomato pathogen Pseudocercospora fuligena.</title>
        <authorList>
            <person name="Zaccaron A."/>
        </authorList>
    </citation>
    <scope>NUCLEOTIDE SEQUENCE</scope>
    <source>
        <strain evidence="9">PF001</strain>
    </source>
</reference>
<feature type="transmembrane region" description="Helical" evidence="7">
    <location>
        <begin position="21"/>
        <end position="41"/>
    </location>
</feature>
<evidence type="ECO:0000256" key="6">
    <source>
        <dbReference type="ARBA" id="ARBA00023136"/>
    </source>
</evidence>
<keyword evidence="4 7" id="KW-0812">Transmembrane</keyword>
<protein>
    <submittedName>
        <fullName evidence="9">Lactose permease</fullName>
    </submittedName>
</protein>
<feature type="transmembrane region" description="Helical" evidence="7">
    <location>
        <begin position="61"/>
        <end position="78"/>
    </location>
</feature>
<dbReference type="Proteomes" id="UP000660729">
    <property type="component" value="Unassembled WGS sequence"/>
</dbReference>
<dbReference type="PANTHER" id="PTHR48022:SF31">
    <property type="entry name" value="HEXOSE TRANSPORTER"/>
    <property type="match status" value="1"/>
</dbReference>
<dbReference type="EMBL" id="JABCIY010000031">
    <property type="protein sequence ID" value="KAF7196130.1"/>
    <property type="molecule type" value="Genomic_DNA"/>
</dbReference>
<dbReference type="GO" id="GO:0005351">
    <property type="term" value="F:carbohydrate:proton symporter activity"/>
    <property type="evidence" value="ECO:0007669"/>
    <property type="project" value="TreeGrafter"/>
</dbReference>
<name>A0A8H6VRE3_9PEZI</name>
<dbReference type="InterPro" id="IPR050360">
    <property type="entry name" value="MFS_Sugar_Transporters"/>
</dbReference>
<dbReference type="PRINTS" id="PR00171">
    <property type="entry name" value="SUGRTRNSPORT"/>
</dbReference>
<dbReference type="GO" id="GO:0016020">
    <property type="term" value="C:membrane"/>
    <property type="evidence" value="ECO:0007669"/>
    <property type="project" value="UniProtKB-SubCell"/>
</dbReference>
<sequence>MAISKGTFPAWVPQRSSTVRALLVGTSIITSTTLGYDGSMMNGLNILPSYTDYFHLNTTTTALNTASVWMGGCMSILYAKVPDLVGRKWALFYGALMTIFGVILQAAAQNIAMFVIARIVVGFGTGCTAITVPVYLAETLPVKFRAWGLGMVYSAWYLGGLLAAGITYGTAKMESTWAWRLPSLLQGFFSCLCIGLLLLTPESPRWLLRHNRNSEALLALAQSHSNGAVDDPAVQSHLLGGMLDRAGITDSTTQLEINVVLNAWCLCVAIFGTMLCEKVGRKAIALISTLGCGIMMFVVGALTNRYGSSTYNPGIYGTVAAIFLFQGVYSVGWTPLTVLYPPEVLNYNIRATGMGFYTFLTNGAGLIVTFAFPYALDDIGWKTYMINGAWDFIQLAVIAWTWVETRGKTLEEIDLMLDERKVEVLVGDEAGPGAGDCDRQLRKTEADGKGDAVANVKAFG</sequence>
<comment type="caution">
    <text evidence="9">The sequence shown here is derived from an EMBL/GenBank/DDBJ whole genome shotgun (WGS) entry which is preliminary data.</text>
</comment>
<dbReference type="InterPro" id="IPR003663">
    <property type="entry name" value="Sugar/inositol_transpt"/>
</dbReference>
<dbReference type="InterPro" id="IPR036259">
    <property type="entry name" value="MFS_trans_sf"/>
</dbReference>
<comment type="subcellular location">
    <subcellularLocation>
        <location evidence="1">Membrane</location>
        <topology evidence="1">Multi-pass membrane protein</topology>
    </subcellularLocation>
</comment>
<evidence type="ECO:0000256" key="7">
    <source>
        <dbReference type="SAM" id="Phobius"/>
    </source>
</evidence>
<evidence type="ECO:0000259" key="8">
    <source>
        <dbReference type="PROSITE" id="PS50850"/>
    </source>
</evidence>
<dbReference type="InterPro" id="IPR005829">
    <property type="entry name" value="Sugar_transporter_CS"/>
</dbReference>
<dbReference type="PROSITE" id="PS50850">
    <property type="entry name" value="MFS"/>
    <property type="match status" value="1"/>
</dbReference>
<evidence type="ECO:0000256" key="5">
    <source>
        <dbReference type="ARBA" id="ARBA00022989"/>
    </source>
</evidence>
<keyword evidence="5 7" id="KW-1133">Transmembrane helix</keyword>
<proteinExistence type="inferred from homology"/>
<dbReference type="InterPro" id="IPR020846">
    <property type="entry name" value="MFS_dom"/>
</dbReference>
<keyword evidence="10" id="KW-1185">Reference proteome</keyword>
<dbReference type="PROSITE" id="PS00217">
    <property type="entry name" value="SUGAR_TRANSPORT_2"/>
    <property type="match status" value="1"/>
</dbReference>